<comment type="cofactor">
    <cofactor evidence="12 13 14">
        <name>Zn(2+)</name>
        <dbReference type="ChEBI" id="CHEBI:29105"/>
    </cofactor>
    <text evidence="12 13 14">Binds 1 zinc ion per monomer.</text>
</comment>
<accession>A0A0A2EW16</accession>
<dbReference type="STRING" id="36874.HQ34_03615"/>
<evidence type="ECO:0000256" key="15">
    <source>
        <dbReference type="SAM" id="MobiDB-lite"/>
    </source>
</evidence>
<evidence type="ECO:0000256" key="4">
    <source>
        <dbReference type="ARBA" id="ARBA00022695"/>
    </source>
</evidence>
<evidence type="ECO:0000256" key="9">
    <source>
        <dbReference type="ARBA" id="ARBA00022842"/>
    </source>
</evidence>
<protein>
    <recommendedName>
        <fullName evidence="12 13">DNA primase</fullName>
        <ecNumber evidence="12">2.7.7.101</ecNumber>
    </recommendedName>
</protein>
<comment type="caution">
    <text evidence="17">The sequence shown here is derived from an EMBL/GenBank/DDBJ whole genome shotgun (WGS) entry which is preliminary data.</text>
</comment>
<keyword evidence="11 12" id="KW-0804">Transcription</keyword>
<evidence type="ECO:0000256" key="6">
    <source>
        <dbReference type="ARBA" id="ARBA00022723"/>
    </source>
</evidence>
<dbReference type="NCBIfam" id="TIGR01391">
    <property type="entry name" value="dnaG"/>
    <property type="match status" value="1"/>
</dbReference>
<feature type="zinc finger region" description="CHC2-type" evidence="12 14">
    <location>
        <begin position="37"/>
        <end position="61"/>
    </location>
</feature>
<dbReference type="PANTHER" id="PTHR30313:SF2">
    <property type="entry name" value="DNA PRIMASE"/>
    <property type="match status" value="1"/>
</dbReference>
<dbReference type="Gene3D" id="3.90.980.10">
    <property type="entry name" value="DNA primase, catalytic core, N-terminal domain"/>
    <property type="match status" value="1"/>
</dbReference>
<dbReference type="InterPro" id="IPR013264">
    <property type="entry name" value="DNAG_N"/>
</dbReference>
<dbReference type="PANTHER" id="PTHR30313">
    <property type="entry name" value="DNA PRIMASE"/>
    <property type="match status" value="1"/>
</dbReference>
<dbReference type="OrthoDB" id="9803773at2"/>
<dbReference type="SMART" id="SM00400">
    <property type="entry name" value="ZnF_CHCC"/>
    <property type="match status" value="1"/>
</dbReference>
<feature type="region of interest" description="Disordered" evidence="15">
    <location>
        <begin position="436"/>
        <end position="498"/>
    </location>
</feature>
<dbReference type="FunFam" id="3.90.580.10:FF:000001">
    <property type="entry name" value="DNA primase"/>
    <property type="match status" value="1"/>
</dbReference>
<dbReference type="CDD" id="cd03364">
    <property type="entry name" value="TOPRIM_DnaG_primases"/>
    <property type="match status" value="1"/>
</dbReference>
<keyword evidence="7 12" id="KW-0863">Zinc-finger</keyword>
<dbReference type="Pfam" id="PF08275">
    <property type="entry name" value="DNAG_N"/>
    <property type="match status" value="1"/>
</dbReference>
<keyword evidence="6 12" id="KW-0479">Metal-binding</keyword>
<keyword evidence="2 12" id="KW-0639">Primosome</keyword>
<evidence type="ECO:0000256" key="12">
    <source>
        <dbReference type="HAMAP-Rule" id="MF_00974"/>
    </source>
</evidence>
<dbReference type="EC" id="2.7.7.101" evidence="12"/>
<reference evidence="17 18" key="1">
    <citation type="submission" date="2014-08" db="EMBL/GenBank/DDBJ databases">
        <title>Porphyromonas cangingivalis strain:COT-109_OH1386 Genome sequencing.</title>
        <authorList>
            <person name="Wallis C."/>
            <person name="Deusch O."/>
            <person name="O'Flynn C."/>
            <person name="Davis I."/>
            <person name="Jospin G."/>
            <person name="Darling A.E."/>
            <person name="Coil D.A."/>
            <person name="Alexiev A."/>
            <person name="Horsfall A."/>
            <person name="Kirkwood N."/>
            <person name="Harris S."/>
            <person name="Eisen J.A."/>
        </authorList>
    </citation>
    <scope>NUCLEOTIDE SEQUENCE [LARGE SCALE GENOMIC DNA]</scope>
    <source>
        <strain evidence="18">COT-109 OH1386</strain>
    </source>
</reference>
<dbReference type="InterPro" id="IPR034151">
    <property type="entry name" value="TOPRIM_DnaG_bac"/>
</dbReference>
<dbReference type="PIRSF" id="PIRSF002811">
    <property type="entry name" value="DnaG"/>
    <property type="match status" value="1"/>
</dbReference>
<dbReference type="InterPro" id="IPR030846">
    <property type="entry name" value="DnaG_bac"/>
</dbReference>
<dbReference type="GO" id="GO:0006269">
    <property type="term" value="P:DNA replication, synthesis of primer"/>
    <property type="evidence" value="ECO:0007669"/>
    <property type="project" value="UniProtKB-UniRule"/>
</dbReference>
<dbReference type="GO" id="GO:0003677">
    <property type="term" value="F:DNA binding"/>
    <property type="evidence" value="ECO:0007669"/>
    <property type="project" value="UniProtKB-KW"/>
</dbReference>
<dbReference type="InterPro" id="IPR037068">
    <property type="entry name" value="DNA_primase_core_N_sf"/>
</dbReference>
<comment type="similarity">
    <text evidence="12 13">Belongs to the DnaG primase family.</text>
</comment>
<evidence type="ECO:0000256" key="14">
    <source>
        <dbReference type="PIRSR" id="PIRSR002811-1"/>
    </source>
</evidence>
<dbReference type="Pfam" id="PF13155">
    <property type="entry name" value="Toprim_2"/>
    <property type="match status" value="1"/>
</dbReference>
<keyword evidence="18" id="KW-1185">Reference proteome</keyword>
<keyword evidence="8 12" id="KW-0862">Zinc</keyword>
<keyword evidence="4 12" id="KW-0548">Nucleotidyltransferase</keyword>
<evidence type="ECO:0000256" key="3">
    <source>
        <dbReference type="ARBA" id="ARBA00022679"/>
    </source>
</evidence>
<name>A0A0A2EW16_PORCN</name>
<evidence type="ECO:0000313" key="17">
    <source>
        <dbReference type="EMBL" id="KGN81705.1"/>
    </source>
</evidence>
<comment type="function">
    <text evidence="12 13">RNA polymerase that catalyzes the synthesis of short RNA molecules used as primers for DNA polymerase during DNA replication.</text>
</comment>
<sequence length="685" mass="77169">MIDQATVNRIIDSAEIVGVVSDFVTLHRRGQNFLGLCPFHKDSRPSFTVSPAKNICKCFACGEGGTPLNFLMKHEHMSYVEALRYLAKKYGIPIVEKEVTKEEIERKNNREKLLNANAFARDAFAECLNSSSEGRMIGLSYFKERGFTPETIKAFDLGYSPSSRDFLSNKAKEAGVDRSLLEALGLAIKQDDGKYLDRFRDRVIFPIHSLSGSIVGFGGRILKSSDKLAKYINSPDSDIYNKRKELYGLYFAKQHISKQDKCLIVEGYTDVLSFHQSEIRNAVASSGTALTIEQVRLIKRFTSNVTLIFDSDAAGIKAAMRGIDILLAQDMNIKVVLLPDGHDPDSFTKAHSPEAIKEYIDEHEEDFIRFKINLLSKDGASDPHAKAMLITNIVESVAFISDDLTREVYARDSAALLDVSEEVIFSKVSSIRKERAAQEQRERERERNREQIAEHVTETGPDPADFEPMDEDTGVRMDTPITPPESISQNEAKTDLPSETELSLLSHIIRYGDMIISEEDADEQWTVTEIIGEQVSDLREEGHLSPIFTRIMDECIEGIQEAKGEGIPPFNPTKHLSYHPDDTIREIANKYITEEYQLSSLHKEYEAEKKSGEAIMRLIMTDILTLKYKIIEGEILKELNIIKALSAQSATEEISSHVTRMQELNGIKRQIAELLGDRVLMLISK</sequence>
<dbReference type="InterPro" id="IPR002694">
    <property type="entry name" value="Znf_CHC2"/>
</dbReference>
<evidence type="ECO:0000256" key="11">
    <source>
        <dbReference type="ARBA" id="ARBA00023163"/>
    </source>
</evidence>
<dbReference type="FunFam" id="3.40.1360.10:FF:000002">
    <property type="entry name" value="DNA primase"/>
    <property type="match status" value="1"/>
</dbReference>
<dbReference type="GO" id="GO:1990077">
    <property type="term" value="C:primosome complex"/>
    <property type="evidence" value="ECO:0007669"/>
    <property type="project" value="UniProtKB-KW"/>
</dbReference>
<keyword evidence="10 12" id="KW-0238">DNA-binding</keyword>
<dbReference type="SUPFAM" id="SSF57783">
    <property type="entry name" value="Zinc beta-ribbon"/>
    <property type="match status" value="1"/>
</dbReference>
<dbReference type="GO" id="GO:0008270">
    <property type="term" value="F:zinc ion binding"/>
    <property type="evidence" value="ECO:0007669"/>
    <property type="project" value="UniProtKB-UniRule"/>
</dbReference>
<dbReference type="Pfam" id="PF01807">
    <property type="entry name" value="Zn_ribbon_DnaG"/>
    <property type="match status" value="1"/>
</dbReference>
<keyword evidence="1 12" id="KW-0240">DNA-directed RNA polymerase</keyword>
<keyword evidence="5 12" id="KW-0235">DNA replication</keyword>
<evidence type="ECO:0000256" key="2">
    <source>
        <dbReference type="ARBA" id="ARBA00022515"/>
    </source>
</evidence>
<dbReference type="SMART" id="SM00493">
    <property type="entry name" value="TOPRIM"/>
    <property type="match status" value="1"/>
</dbReference>
<dbReference type="SUPFAM" id="SSF56731">
    <property type="entry name" value="DNA primase core"/>
    <property type="match status" value="1"/>
</dbReference>
<comment type="subunit">
    <text evidence="12">Monomer. Interacts with DnaB.</text>
</comment>
<dbReference type="PROSITE" id="PS50880">
    <property type="entry name" value="TOPRIM"/>
    <property type="match status" value="1"/>
</dbReference>
<dbReference type="GO" id="GO:0000428">
    <property type="term" value="C:DNA-directed RNA polymerase complex"/>
    <property type="evidence" value="ECO:0007669"/>
    <property type="project" value="UniProtKB-KW"/>
</dbReference>
<comment type="catalytic activity">
    <reaction evidence="12">
        <text>ssDNA + n NTP = ssDNA/pppN(pN)n-1 hybrid + (n-1) diphosphate.</text>
        <dbReference type="EC" id="2.7.7.101"/>
    </reaction>
</comment>
<evidence type="ECO:0000256" key="10">
    <source>
        <dbReference type="ARBA" id="ARBA00023125"/>
    </source>
</evidence>
<feature type="domain" description="Toprim" evidence="16">
    <location>
        <begin position="260"/>
        <end position="341"/>
    </location>
</feature>
<evidence type="ECO:0000256" key="8">
    <source>
        <dbReference type="ARBA" id="ARBA00022833"/>
    </source>
</evidence>
<keyword evidence="9" id="KW-0460">Magnesium</keyword>
<dbReference type="InterPro" id="IPR036977">
    <property type="entry name" value="DNA_primase_Znf_CHC2"/>
</dbReference>
<dbReference type="InterPro" id="IPR006295">
    <property type="entry name" value="DNA_primase_DnaG"/>
</dbReference>
<dbReference type="Gene3D" id="3.90.580.10">
    <property type="entry name" value="Zinc finger, CHC2-type domain"/>
    <property type="match status" value="1"/>
</dbReference>
<dbReference type="EMBL" id="JQJD01000024">
    <property type="protein sequence ID" value="KGN81705.1"/>
    <property type="molecule type" value="Genomic_DNA"/>
</dbReference>
<organism evidence="17 18">
    <name type="scientific">Porphyromonas cangingivalis</name>
    <dbReference type="NCBI Taxonomy" id="36874"/>
    <lineage>
        <taxon>Bacteria</taxon>
        <taxon>Pseudomonadati</taxon>
        <taxon>Bacteroidota</taxon>
        <taxon>Bacteroidia</taxon>
        <taxon>Bacteroidales</taxon>
        <taxon>Porphyromonadaceae</taxon>
        <taxon>Porphyromonas</taxon>
    </lineage>
</organism>
<evidence type="ECO:0000256" key="7">
    <source>
        <dbReference type="ARBA" id="ARBA00022771"/>
    </source>
</evidence>
<dbReference type="HAMAP" id="MF_00974">
    <property type="entry name" value="DNA_primase_DnaG"/>
    <property type="match status" value="1"/>
</dbReference>
<proteinExistence type="inferred from homology"/>
<gene>
    <name evidence="12" type="primary">dnaG</name>
    <name evidence="17" type="ORF">HQ35_04000</name>
</gene>
<feature type="compositionally biased region" description="Basic and acidic residues" evidence="15">
    <location>
        <begin position="436"/>
        <end position="457"/>
    </location>
</feature>
<evidence type="ECO:0000256" key="5">
    <source>
        <dbReference type="ARBA" id="ARBA00022705"/>
    </source>
</evidence>
<evidence type="ECO:0000256" key="1">
    <source>
        <dbReference type="ARBA" id="ARBA00022478"/>
    </source>
</evidence>
<evidence type="ECO:0000259" key="16">
    <source>
        <dbReference type="PROSITE" id="PS50880"/>
    </source>
</evidence>
<dbReference type="RefSeq" id="WP_036851244.1">
    <property type="nucleotide sequence ID" value="NZ_JQJD01000024.1"/>
</dbReference>
<dbReference type="InterPro" id="IPR006171">
    <property type="entry name" value="TOPRIM_dom"/>
</dbReference>
<keyword evidence="3 12" id="KW-0808">Transferase</keyword>
<dbReference type="Proteomes" id="UP000030125">
    <property type="component" value="Unassembled WGS sequence"/>
</dbReference>
<dbReference type="Gene3D" id="3.40.1360.10">
    <property type="match status" value="1"/>
</dbReference>
<dbReference type="eggNOG" id="COG0358">
    <property type="taxonomic scope" value="Bacteria"/>
</dbReference>
<dbReference type="InterPro" id="IPR050219">
    <property type="entry name" value="DnaG_primase"/>
</dbReference>
<dbReference type="GO" id="GO:0005737">
    <property type="term" value="C:cytoplasm"/>
    <property type="evidence" value="ECO:0007669"/>
    <property type="project" value="TreeGrafter"/>
</dbReference>
<comment type="domain">
    <text evidence="12">Contains an N-terminal zinc-binding domain, a central core domain that contains the primase activity, and a C-terminal DnaB-binding domain.</text>
</comment>
<dbReference type="AlphaFoldDB" id="A0A0A2EW16"/>
<evidence type="ECO:0000256" key="13">
    <source>
        <dbReference type="PIRNR" id="PIRNR002811"/>
    </source>
</evidence>
<evidence type="ECO:0000313" key="18">
    <source>
        <dbReference type="Proteomes" id="UP000030125"/>
    </source>
</evidence>
<dbReference type="GO" id="GO:0003899">
    <property type="term" value="F:DNA-directed RNA polymerase activity"/>
    <property type="evidence" value="ECO:0007669"/>
    <property type="project" value="UniProtKB-UniRule"/>
</dbReference>